<dbReference type="Proteomes" id="UP000440224">
    <property type="component" value="Unassembled WGS sequence"/>
</dbReference>
<protein>
    <submittedName>
        <fullName evidence="1">Uncharacterized protein</fullName>
    </submittedName>
</protein>
<dbReference type="AlphaFoldDB" id="A0A6N7PG14"/>
<sequence>MTPRRTDSPLRLLARAAGSPAAMAGKITRFAQILLAYGDGRELDARLSRLERAGLIDAAPRRIQLVVGSLDMLRFWISPASSEYYRSIGIDYTFHQVLRFLDEPASLADPVGFFSTRDGVIGHLMQVVHANPRYDLELLGMWEDGLVELERQVEAMLQGTHPRREAIAAIVEEPEYHGRLLEYVRAFRRSPAAPPPLRSNVEGGAHWEDLERTFGSLRTSMRYFCRLPADPASAARHVFTVKQFPRQLAEPAPG</sequence>
<reference evidence="1 2" key="1">
    <citation type="submission" date="2019-10" db="EMBL/GenBank/DDBJ databases">
        <title>A soil myxobacterium in the family Polyangiaceae.</title>
        <authorList>
            <person name="Li Y."/>
            <person name="Wang J."/>
        </authorList>
    </citation>
    <scope>NUCLEOTIDE SEQUENCE [LARGE SCALE GENOMIC DNA]</scope>
    <source>
        <strain evidence="1 2">DSM 14734</strain>
    </source>
</reference>
<comment type="caution">
    <text evidence="1">The sequence shown here is derived from an EMBL/GenBank/DDBJ whole genome shotgun (WGS) entry which is preliminary data.</text>
</comment>
<keyword evidence="2" id="KW-1185">Reference proteome</keyword>
<proteinExistence type="predicted"/>
<organism evidence="1 2">
    <name type="scientific">Polyangium spumosum</name>
    <dbReference type="NCBI Taxonomy" id="889282"/>
    <lineage>
        <taxon>Bacteria</taxon>
        <taxon>Pseudomonadati</taxon>
        <taxon>Myxococcota</taxon>
        <taxon>Polyangia</taxon>
        <taxon>Polyangiales</taxon>
        <taxon>Polyangiaceae</taxon>
        <taxon>Polyangium</taxon>
    </lineage>
</organism>
<dbReference type="RefSeq" id="WP_153817849.1">
    <property type="nucleotide sequence ID" value="NZ_WJIE01000001.1"/>
</dbReference>
<gene>
    <name evidence="1" type="ORF">GF068_03565</name>
</gene>
<dbReference type="EMBL" id="WJIE01000001">
    <property type="protein sequence ID" value="MRG91003.1"/>
    <property type="molecule type" value="Genomic_DNA"/>
</dbReference>
<evidence type="ECO:0000313" key="1">
    <source>
        <dbReference type="EMBL" id="MRG91003.1"/>
    </source>
</evidence>
<accession>A0A6N7PG14</accession>
<dbReference type="OrthoDB" id="5501932at2"/>
<evidence type="ECO:0000313" key="2">
    <source>
        <dbReference type="Proteomes" id="UP000440224"/>
    </source>
</evidence>
<name>A0A6N7PG14_9BACT</name>